<dbReference type="EMBL" id="JBIRYO010000041">
    <property type="protein sequence ID" value="MFI2478489.1"/>
    <property type="molecule type" value="Genomic_DNA"/>
</dbReference>
<evidence type="ECO:0000313" key="2">
    <source>
        <dbReference type="EMBL" id="MFI2478489.1"/>
    </source>
</evidence>
<keyword evidence="3" id="KW-1185">Reference proteome</keyword>
<reference evidence="2 3" key="1">
    <citation type="submission" date="2024-10" db="EMBL/GenBank/DDBJ databases">
        <title>The Natural Products Discovery Center: Release of the First 8490 Sequenced Strains for Exploring Actinobacteria Biosynthetic Diversity.</title>
        <authorList>
            <person name="Kalkreuter E."/>
            <person name="Kautsar S.A."/>
            <person name="Yang D."/>
            <person name="Bader C.D."/>
            <person name="Teijaro C.N."/>
            <person name="Fluegel L."/>
            <person name="Davis C.M."/>
            <person name="Simpson J.R."/>
            <person name="Lauterbach L."/>
            <person name="Steele A.D."/>
            <person name="Gui C."/>
            <person name="Meng S."/>
            <person name="Li G."/>
            <person name="Viehrig K."/>
            <person name="Ye F."/>
            <person name="Su P."/>
            <person name="Kiefer A.F."/>
            <person name="Nichols A."/>
            <person name="Cepeda A.J."/>
            <person name="Yan W."/>
            <person name="Fan B."/>
            <person name="Jiang Y."/>
            <person name="Adhikari A."/>
            <person name="Zheng C.-J."/>
            <person name="Schuster L."/>
            <person name="Cowan T.M."/>
            <person name="Smanski M.J."/>
            <person name="Chevrette M.G."/>
            <person name="De Carvalho L.P.S."/>
            <person name="Shen B."/>
        </authorList>
    </citation>
    <scope>NUCLEOTIDE SEQUENCE [LARGE SCALE GENOMIC DNA]</scope>
    <source>
        <strain evidence="2 3">NPDC019275</strain>
    </source>
</reference>
<dbReference type="PANTHER" id="PTHR33627:SF1">
    <property type="entry name" value="TRANSPOSASE"/>
    <property type="match status" value="1"/>
</dbReference>
<dbReference type="SUPFAM" id="SSF53098">
    <property type="entry name" value="Ribonuclease H-like"/>
    <property type="match status" value="1"/>
</dbReference>
<name>A0ABW7XBH4_9NOCA</name>
<sequence>MYGQAPGRIENCQVAVFLTYATCTGYAVLDRALYLPQSWAGDPDRRDEAGVPEDVHCRTKPVLAQRLITDALDAGNPARWVAGDEVYGNDPKLRKALETHSVGYVLAISCSHRVTTATGKIRADILAAGLPKRAWQPRSASDGAKGPRIYDWAWIEIAGDDDKHTTGCRWLLVRRNQHSGELAFYRSWAPGPVTLAQLVKVAGRRWSIEENFQTAKGLTGLDQHQVRHWRSWHRWTLLAMLAYAFLSILAAGQRELERPSDGLIAFTRHEIRHLYAVLIQPAHTIRHRLHWSTWRRRHQHRARTSHYQRRSQLTP</sequence>
<dbReference type="InterPro" id="IPR038721">
    <property type="entry name" value="IS701-like_DDE_dom"/>
</dbReference>
<dbReference type="Proteomes" id="UP001611415">
    <property type="component" value="Unassembled WGS sequence"/>
</dbReference>
<evidence type="ECO:0000259" key="1">
    <source>
        <dbReference type="Pfam" id="PF13546"/>
    </source>
</evidence>
<dbReference type="InterPro" id="IPR012337">
    <property type="entry name" value="RNaseH-like_sf"/>
</dbReference>
<dbReference type="RefSeq" id="WP_397096055.1">
    <property type="nucleotide sequence ID" value="NZ_JBIRYO010000041.1"/>
</dbReference>
<dbReference type="PANTHER" id="PTHR33627">
    <property type="entry name" value="TRANSPOSASE"/>
    <property type="match status" value="1"/>
</dbReference>
<protein>
    <submittedName>
        <fullName evidence="2">IS701 family transposase</fullName>
    </submittedName>
</protein>
<dbReference type="InterPro" id="IPR039365">
    <property type="entry name" value="IS701-like"/>
</dbReference>
<evidence type="ECO:0000313" key="3">
    <source>
        <dbReference type="Proteomes" id="UP001611415"/>
    </source>
</evidence>
<feature type="domain" description="Transposase IS701-like DDE" evidence="1">
    <location>
        <begin position="3"/>
        <end position="117"/>
    </location>
</feature>
<proteinExistence type="predicted"/>
<dbReference type="Pfam" id="PF13546">
    <property type="entry name" value="DDE_5"/>
    <property type="match status" value="1"/>
</dbReference>
<accession>A0ABW7XBH4</accession>
<gene>
    <name evidence="2" type="ORF">ACH49W_34480</name>
</gene>
<organism evidence="2 3">
    <name type="scientific">Nocardia xishanensis</name>
    <dbReference type="NCBI Taxonomy" id="238964"/>
    <lineage>
        <taxon>Bacteria</taxon>
        <taxon>Bacillati</taxon>
        <taxon>Actinomycetota</taxon>
        <taxon>Actinomycetes</taxon>
        <taxon>Mycobacteriales</taxon>
        <taxon>Nocardiaceae</taxon>
        <taxon>Nocardia</taxon>
    </lineage>
</organism>
<dbReference type="NCBIfam" id="NF033540">
    <property type="entry name" value="transpos_IS701"/>
    <property type="match status" value="1"/>
</dbReference>
<comment type="caution">
    <text evidence="2">The sequence shown here is derived from an EMBL/GenBank/DDBJ whole genome shotgun (WGS) entry which is preliminary data.</text>
</comment>